<dbReference type="EMBL" id="CP014796">
    <property type="protein sequence ID" value="APX23220.1"/>
    <property type="molecule type" value="Genomic_DNA"/>
</dbReference>
<dbReference type="InterPro" id="IPR007037">
    <property type="entry name" value="SIP_rossman_dom"/>
</dbReference>
<evidence type="ECO:0000313" key="4">
    <source>
        <dbReference type="Proteomes" id="UP000186559"/>
    </source>
</evidence>
<evidence type="ECO:0000256" key="1">
    <source>
        <dbReference type="ARBA" id="ARBA00035644"/>
    </source>
</evidence>
<dbReference type="PROSITE" id="PS51384">
    <property type="entry name" value="FAD_FR"/>
    <property type="match status" value="1"/>
</dbReference>
<dbReference type="CDD" id="cd06193">
    <property type="entry name" value="siderophore_interacting"/>
    <property type="match status" value="1"/>
</dbReference>
<dbReference type="InterPro" id="IPR039374">
    <property type="entry name" value="SIP_fam"/>
</dbReference>
<dbReference type="InterPro" id="IPR039261">
    <property type="entry name" value="FNR_nucleotide-bd"/>
</dbReference>
<dbReference type="InterPro" id="IPR017938">
    <property type="entry name" value="Riboflavin_synthase-like_b-brl"/>
</dbReference>
<proteinExistence type="inferred from homology"/>
<gene>
    <name evidence="3" type="ORF">Ga0080559_TMP2424</name>
</gene>
<dbReference type="PANTHER" id="PTHR30157:SF0">
    <property type="entry name" value="NADPH-DEPENDENT FERRIC-CHELATE REDUCTASE"/>
    <property type="match status" value="1"/>
</dbReference>
<dbReference type="Pfam" id="PF04954">
    <property type="entry name" value="SIP"/>
    <property type="match status" value="1"/>
</dbReference>
<dbReference type="Proteomes" id="UP000186559">
    <property type="component" value="Chromosome"/>
</dbReference>
<dbReference type="KEGG" id="tpro:Ga0080559_TMP2424"/>
<dbReference type="Gene3D" id="3.40.50.80">
    <property type="entry name" value="Nucleotide-binding domain of ferredoxin-NADP reductase (FNR) module"/>
    <property type="match status" value="1"/>
</dbReference>
<dbReference type="RefSeq" id="WP_076623344.1">
    <property type="nucleotide sequence ID" value="NZ_BMEW01000005.1"/>
</dbReference>
<keyword evidence="4" id="KW-1185">Reference proteome</keyword>
<dbReference type="GO" id="GO:0016491">
    <property type="term" value="F:oxidoreductase activity"/>
    <property type="evidence" value="ECO:0007669"/>
    <property type="project" value="InterPro"/>
</dbReference>
<dbReference type="PANTHER" id="PTHR30157">
    <property type="entry name" value="FERRIC REDUCTASE, NADPH-DEPENDENT"/>
    <property type="match status" value="1"/>
</dbReference>
<dbReference type="Pfam" id="PF08021">
    <property type="entry name" value="FAD_binding_9"/>
    <property type="match status" value="1"/>
</dbReference>
<comment type="similarity">
    <text evidence="1">Belongs to the SIP oxidoreductase family.</text>
</comment>
<reference evidence="3 4" key="1">
    <citation type="submission" date="2016-03" db="EMBL/GenBank/DDBJ databases">
        <title>Deep-sea bacteria in the southern Pacific.</title>
        <authorList>
            <person name="Tang K."/>
        </authorList>
    </citation>
    <scope>NUCLEOTIDE SEQUENCE [LARGE SCALE GENOMIC DNA]</scope>
    <source>
        <strain evidence="3 4">JLT2016</strain>
    </source>
</reference>
<dbReference type="STRING" id="1229727.Ga0080559_TMP2424"/>
<evidence type="ECO:0000259" key="2">
    <source>
        <dbReference type="PROSITE" id="PS51384"/>
    </source>
</evidence>
<dbReference type="SUPFAM" id="SSF63380">
    <property type="entry name" value="Riboflavin synthase domain-like"/>
    <property type="match status" value="1"/>
</dbReference>
<dbReference type="AlphaFoldDB" id="A0A1U7D570"/>
<organism evidence="3 4">
    <name type="scientific">Salipiger profundus</name>
    <dbReference type="NCBI Taxonomy" id="1229727"/>
    <lineage>
        <taxon>Bacteria</taxon>
        <taxon>Pseudomonadati</taxon>
        <taxon>Pseudomonadota</taxon>
        <taxon>Alphaproteobacteria</taxon>
        <taxon>Rhodobacterales</taxon>
        <taxon>Roseobacteraceae</taxon>
        <taxon>Salipiger</taxon>
    </lineage>
</organism>
<feature type="domain" description="FAD-binding FR-type" evidence="2">
    <location>
        <begin position="107"/>
        <end position="229"/>
    </location>
</feature>
<evidence type="ECO:0000313" key="3">
    <source>
        <dbReference type="EMBL" id="APX23220.1"/>
    </source>
</evidence>
<protein>
    <submittedName>
        <fullName evidence="3">Siderophore-interacting protein</fullName>
    </submittedName>
</protein>
<sequence length="346" mass="36882">MPELKTSTPIDSAAFAPLRQAALEQAQSFDLPVLHDDASGVSVQSVYGRMTLRVDRRGACAAEIIAERADFLQTLKDSLVGQLDAACPGAARALRWSDGAGEGALPANARLMTVHDVSDLGCGFLRVTLSGDVSRFSEDSIHFRLGLPPSGAHRPVWPQVGANGATVWPKGEQALHLPVYTARKVSKDTGLLEIDIFKHEGGRATEWASSAGPGEEVVAVGPGGGGSTVTGPIDGYADDTAFPAVARILEDNPDLSGKIRLYPSGPESRDYAFPAHPGVAMEMHAPSRREAMAEDACAGMEAGDDMFLWFAGERRQADSVRKAWKQRGGDTGRAYVAAYWQDNRPL</sequence>
<dbReference type="InterPro" id="IPR017927">
    <property type="entry name" value="FAD-bd_FR_type"/>
</dbReference>
<accession>A0A1U7D570</accession>
<dbReference type="Gene3D" id="2.40.30.10">
    <property type="entry name" value="Translation factors"/>
    <property type="match status" value="1"/>
</dbReference>
<dbReference type="InterPro" id="IPR013113">
    <property type="entry name" value="SIP_FAD-bd"/>
</dbReference>
<dbReference type="OrthoDB" id="9814826at2"/>
<name>A0A1U7D570_9RHOB</name>